<gene>
    <name evidence="1" type="ORF">GCM10009067_14840</name>
</gene>
<comment type="caution">
    <text evidence="1">The sequence shown here is derived from an EMBL/GenBank/DDBJ whole genome shotgun (WGS) entry which is preliminary data.</text>
</comment>
<proteinExistence type="predicted"/>
<dbReference type="AlphaFoldDB" id="A0A830EJF4"/>
<dbReference type="OrthoDB" id="222454at2157"/>
<reference evidence="1" key="1">
    <citation type="journal article" date="2014" name="Int. J. Syst. Evol. Microbiol.">
        <title>Complete genome sequence of Corynebacterium casei LMG S-19264T (=DSM 44701T), isolated from a smear-ripened cheese.</title>
        <authorList>
            <consortium name="US DOE Joint Genome Institute (JGI-PGF)"/>
            <person name="Walter F."/>
            <person name="Albersmeier A."/>
            <person name="Kalinowski J."/>
            <person name="Ruckert C."/>
        </authorList>
    </citation>
    <scope>NUCLEOTIDE SEQUENCE</scope>
    <source>
        <strain evidence="1">JCM 19018</strain>
    </source>
</reference>
<accession>A0A830EJF4</accession>
<name>A0A830EJF4_9EURY</name>
<sequence length="67" mass="7397">MLGLPDPLIYQMAAILGASGVAGLALEARWHRNAVLRHERQLSGTDHRKGVLTLVNEHLRGKETDEN</sequence>
<organism evidence="1 2">
    <name type="scientific">Haloarcula sebkhae</name>
    <dbReference type="NCBI Taxonomy" id="932660"/>
    <lineage>
        <taxon>Archaea</taxon>
        <taxon>Methanobacteriati</taxon>
        <taxon>Methanobacteriota</taxon>
        <taxon>Stenosarchaea group</taxon>
        <taxon>Halobacteria</taxon>
        <taxon>Halobacteriales</taxon>
        <taxon>Haloarculaceae</taxon>
        <taxon>Haloarcula</taxon>
    </lineage>
</organism>
<reference evidence="1" key="2">
    <citation type="submission" date="2020-09" db="EMBL/GenBank/DDBJ databases">
        <authorList>
            <person name="Sun Q."/>
            <person name="Ohkuma M."/>
        </authorList>
    </citation>
    <scope>NUCLEOTIDE SEQUENCE</scope>
    <source>
        <strain evidence="1">JCM 19018</strain>
    </source>
</reference>
<evidence type="ECO:0000313" key="1">
    <source>
        <dbReference type="EMBL" id="GGK63512.1"/>
    </source>
</evidence>
<protein>
    <submittedName>
        <fullName evidence="1">Uncharacterized protein</fullName>
    </submittedName>
</protein>
<dbReference type="Proteomes" id="UP000614221">
    <property type="component" value="Unassembled WGS sequence"/>
</dbReference>
<dbReference type="EMBL" id="BMPD01000002">
    <property type="protein sequence ID" value="GGK63512.1"/>
    <property type="molecule type" value="Genomic_DNA"/>
</dbReference>
<evidence type="ECO:0000313" key="2">
    <source>
        <dbReference type="Proteomes" id="UP000614221"/>
    </source>
</evidence>
<dbReference type="RefSeq" id="WP_188976717.1">
    <property type="nucleotide sequence ID" value="NZ_BMPD01000002.1"/>
</dbReference>